<evidence type="ECO:0000313" key="10">
    <source>
        <dbReference type="Proteomes" id="UP001295423"/>
    </source>
</evidence>
<evidence type="ECO:0000256" key="2">
    <source>
        <dbReference type="ARBA" id="ARBA00009448"/>
    </source>
</evidence>
<dbReference type="InterPro" id="IPR005607">
    <property type="entry name" value="BSD_dom"/>
</dbReference>
<evidence type="ECO:0000256" key="7">
    <source>
        <dbReference type="SAM" id="MobiDB-lite"/>
    </source>
</evidence>
<dbReference type="EMBL" id="CAKOGP040001224">
    <property type="protein sequence ID" value="CAJ1944415.1"/>
    <property type="molecule type" value="Genomic_DNA"/>
</dbReference>
<dbReference type="Gene3D" id="2.30.29.30">
    <property type="entry name" value="Pleckstrin-homology domain (PH domain)/Phosphotyrosine-binding domain (PTB)"/>
    <property type="match status" value="1"/>
</dbReference>
<protein>
    <recommendedName>
        <fullName evidence="8">BSD domain-containing protein</fullName>
    </recommendedName>
</protein>
<evidence type="ECO:0000313" key="9">
    <source>
        <dbReference type="EMBL" id="CAJ1944415.1"/>
    </source>
</evidence>
<keyword evidence="6" id="KW-0539">Nucleus</keyword>
<proteinExistence type="inferred from homology"/>
<feature type="compositionally biased region" description="Polar residues" evidence="7">
    <location>
        <begin position="128"/>
        <end position="138"/>
    </location>
</feature>
<dbReference type="Proteomes" id="UP001295423">
    <property type="component" value="Unassembled WGS sequence"/>
</dbReference>
<keyword evidence="10" id="KW-1185">Reference proteome</keyword>
<gene>
    <name evidence="9" type="ORF">CYCCA115_LOCUS8876</name>
</gene>
<comment type="subcellular location">
    <subcellularLocation>
        <location evidence="1">Nucleus</location>
    </subcellularLocation>
</comment>
<dbReference type="AlphaFoldDB" id="A0AAD2CRV4"/>
<feature type="compositionally biased region" description="Low complexity" evidence="7">
    <location>
        <begin position="101"/>
        <end position="113"/>
    </location>
</feature>
<dbReference type="SUPFAM" id="SSF50729">
    <property type="entry name" value="PH domain-like"/>
    <property type="match status" value="1"/>
</dbReference>
<dbReference type="GO" id="GO:0000439">
    <property type="term" value="C:transcription factor TFIIH core complex"/>
    <property type="evidence" value="ECO:0007669"/>
    <property type="project" value="InterPro"/>
</dbReference>
<evidence type="ECO:0000256" key="4">
    <source>
        <dbReference type="ARBA" id="ARBA00023015"/>
    </source>
</evidence>
<keyword evidence="5" id="KW-0804">Transcription</keyword>
<accession>A0AAD2CRV4</accession>
<organism evidence="9 10">
    <name type="scientific">Cylindrotheca closterium</name>
    <dbReference type="NCBI Taxonomy" id="2856"/>
    <lineage>
        <taxon>Eukaryota</taxon>
        <taxon>Sar</taxon>
        <taxon>Stramenopiles</taxon>
        <taxon>Ochrophyta</taxon>
        <taxon>Bacillariophyta</taxon>
        <taxon>Bacillariophyceae</taxon>
        <taxon>Bacillariophycidae</taxon>
        <taxon>Bacillariales</taxon>
        <taxon>Bacillariaceae</taxon>
        <taxon>Cylindrotheca</taxon>
    </lineage>
</organism>
<feature type="region of interest" description="Disordered" evidence="7">
    <location>
        <begin position="348"/>
        <end position="367"/>
    </location>
</feature>
<evidence type="ECO:0000256" key="6">
    <source>
        <dbReference type="ARBA" id="ARBA00023242"/>
    </source>
</evidence>
<feature type="region of interest" description="Disordered" evidence="7">
    <location>
        <begin position="98"/>
        <end position="138"/>
    </location>
</feature>
<evidence type="ECO:0000259" key="8">
    <source>
        <dbReference type="PROSITE" id="PS50858"/>
    </source>
</evidence>
<dbReference type="Pfam" id="PF08567">
    <property type="entry name" value="PH_TFIIH"/>
    <property type="match status" value="1"/>
</dbReference>
<dbReference type="SMART" id="SM00751">
    <property type="entry name" value="BSD"/>
    <property type="match status" value="1"/>
</dbReference>
<dbReference type="PANTHER" id="PTHR12856">
    <property type="entry name" value="TRANSCRIPTION INITIATION FACTOR IIH-RELATED"/>
    <property type="match status" value="1"/>
</dbReference>
<dbReference type="Pfam" id="PF03909">
    <property type="entry name" value="BSD"/>
    <property type="match status" value="1"/>
</dbReference>
<feature type="domain" description="BSD" evidence="8">
    <location>
        <begin position="225"/>
        <end position="266"/>
    </location>
</feature>
<evidence type="ECO:0000256" key="3">
    <source>
        <dbReference type="ARBA" id="ARBA00022737"/>
    </source>
</evidence>
<dbReference type="GO" id="GO:0006351">
    <property type="term" value="P:DNA-templated transcription"/>
    <property type="evidence" value="ECO:0007669"/>
    <property type="project" value="InterPro"/>
</dbReference>
<dbReference type="InterPro" id="IPR011993">
    <property type="entry name" value="PH-like_dom_sf"/>
</dbReference>
<keyword evidence="3" id="KW-0677">Repeat</keyword>
<evidence type="ECO:0000256" key="1">
    <source>
        <dbReference type="ARBA" id="ARBA00004123"/>
    </source>
</evidence>
<evidence type="ECO:0000256" key="5">
    <source>
        <dbReference type="ARBA" id="ARBA00023163"/>
    </source>
</evidence>
<sequence>MAEPAPTIYEEVTHKKVAGRLLVSETGLAFHPTTAATGPPTNSIPWNMLTKHQVSPVNYPRSLLKMVLADGKSTTFQLSSRQELEQIRKEVTTRLQTFRTQQQQEQQEQQQQQRPAVAALSKKRSHSEMNTPVGKTTSTSFGVLDPTALAVTRSSLLAANPGLRTQHQYLVQETQTMAEDDFWATHQDLLEEEYARISGMTRAGTSSLLQSHLKLLTGRVTLGVEEMRQIFILYPAVHKAYEEKVPLELSDEQFWRKYLESEYFHRDRGRIGAASRNSSSSNKKKSKGPTLEEQEARAAAVGTDDIFSRYDQKIKEAKNSEEGSRKWGTNLAIGQFDLASTFATERGNLLEGPKDNHPQSSSDSKGAKVIQKYNRHWAMVMHPEDAVAGSDLMQVARQSVKDVLPGDQDAQAGGGMDDEMQRLVGFAMASSQEANHALGIGLQDSDEQYEPLTLKNIEVYYSLHRSVAEQANNRPSDKLDESEKRKRNMVLAETIVGKMKALEALTVKAHTERGEHRIEEAFPPTKLGTSLLQALTKKMASDSKTDADTLEVVNALPDDFKKRIHSYFRRTSELLRHFFGLRKLAEAQGNNAYQQKLKRIVTGMETVYRDIEGMRKEFEATGDLGETMRKMCLQIMDQVERAFKLHREGTGGSGGGGFVTIEEF</sequence>
<feature type="region of interest" description="Disordered" evidence="7">
    <location>
        <begin position="270"/>
        <end position="299"/>
    </location>
</feature>
<dbReference type="CDD" id="cd13229">
    <property type="entry name" value="PH_TFIIH"/>
    <property type="match status" value="1"/>
</dbReference>
<dbReference type="GO" id="GO:0006289">
    <property type="term" value="P:nucleotide-excision repair"/>
    <property type="evidence" value="ECO:0007669"/>
    <property type="project" value="InterPro"/>
</dbReference>
<comment type="similarity">
    <text evidence="2">Belongs to the TFB1 family.</text>
</comment>
<comment type="caution">
    <text evidence="9">The sequence shown here is derived from an EMBL/GenBank/DDBJ whole genome shotgun (WGS) entry which is preliminary data.</text>
</comment>
<dbReference type="InterPro" id="IPR013876">
    <property type="entry name" value="TFIIH_BTF_p62_N"/>
</dbReference>
<name>A0AAD2CRV4_9STRA</name>
<dbReference type="InterPro" id="IPR027079">
    <property type="entry name" value="Tfb1/GTF2H1"/>
</dbReference>
<reference evidence="9" key="1">
    <citation type="submission" date="2023-08" db="EMBL/GenBank/DDBJ databases">
        <authorList>
            <person name="Audoor S."/>
            <person name="Bilcke G."/>
        </authorList>
    </citation>
    <scope>NUCLEOTIDE SEQUENCE</scope>
</reference>
<dbReference type="PROSITE" id="PS50858">
    <property type="entry name" value="BSD"/>
    <property type="match status" value="1"/>
</dbReference>
<keyword evidence="4" id="KW-0805">Transcription regulation</keyword>